<reference evidence="5 6" key="1">
    <citation type="submission" date="2015-04" db="EMBL/GenBank/DDBJ databases">
        <title>Lasius niger genome sequencing.</title>
        <authorList>
            <person name="Konorov E.A."/>
            <person name="Nikitin M.A."/>
            <person name="Kirill M.V."/>
            <person name="Chang P."/>
        </authorList>
    </citation>
    <scope>NUCLEOTIDE SEQUENCE [LARGE SCALE GENOMIC DNA]</scope>
    <source>
        <tissue evidence="5">Whole</tissue>
    </source>
</reference>
<dbReference type="GO" id="GO:0004190">
    <property type="term" value="F:aspartic-type endopeptidase activity"/>
    <property type="evidence" value="ECO:0007669"/>
    <property type="project" value="InterPro"/>
</dbReference>
<feature type="compositionally biased region" description="Low complexity" evidence="2">
    <location>
        <begin position="408"/>
        <end position="421"/>
    </location>
</feature>
<gene>
    <name evidence="5" type="ORF">RF55_20764</name>
</gene>
<dbReference type="InterPro" id="IPR005312">
    <property type="entry name" value="DUF1759"/>
</dbReference>
<keyword evidence="6" id="KW-1185">Reference proteome</keyword>
<protein>
    <recommendedName>
        <fullName evidence="7">CCHC-type domain-containing protein</fullName>
    </recommendedName>
</protein>
<dbReference type="PANTHER" id="PTHR47331">
    <property type="entry name" value="PHD-TYPE DOMAIN-CONTAINING PROTEIN"/>
    <property type="match status" value="1"/>
</dbReference>
<dbReference type="PROSITE" id="PS50175">
    <property type="entry name" value="ASP_PROT_RETROV"/>
    <property type="match status" value="1"/>
</dbReference>
<dbReference type="AlphaFoldDB" id="A0A0J7JYA8"/>
<dbReference type="PANTHER" id="PTHR47331:SF5">
    <property type="entry name" value="RIBONUCLEASE H"/>
    <property type="match status" value="1"/>
</dbReference>
<evidence type="ECO:0000259" key="3">
    <source>
        <dbReference type="PROSITE" id="PS50158"/>
    </source>
</evidence>
<dbReference type="Pfam" id="PF03564">
    <property type="entry name" value="DUF1759"/>
    <property type="match status" value="1"/>
</dbReference>
<dbReference type="PROSITE" id="PS50158">
    <property type="entry name" value="ZF_CCHC"/>
    <property type="match status" value="1"/>
</dbReference>
<organism evidence="5 6">
    <name type="scientific">Lasius niger</name>
    <name type="common">Black garden ant</name>
    <dbReference type="NCBI Taxonomy" id="67767"/>
    <lineage>
        <taxon>Eukaryota</taxon>
        <taxon>Metazoa</taxon>
        <taxon>Ecdysozoa</taxon>
        <taxon>Arthropoda</taxon>
        <taxon>Hexapoda</taxon>
        <taxon>Insecta</taxon>
        <taxon>Pterygota</taxon>
        <taxon>Neoptera</taxon>
        <taxon>Endopterygota</taxon>
        <taxon>Hymenoptera</taxon>
        <taxon>Apocrita</taxon>
        <taxon>Aculeata</taxon>
        <taxon>Formicoidea</taxon>
        <taxon>Formicidae</taxon>
        <taxon>Formicinae</taxon>
        <taxon>Lasius</taxon>
        <taxon>Lasius</taxon>
    </lineage>
</organism>
<dbReference type="GO" id="GO:0006508">
    <property type="term" value="P:proteolysis"/>
    <property type="evidence" value="ECO:0007669"/>
    <property type="project" value="InterPro"/>
</dbReference>
<sequence>MPDMDSGEELLEAQDTALTLIQRILVNFNKLPKTRKTAVAVRNRIESLKALWDTCQQQHAKLCALVDEGSRRQYDYFIKDKFLLISDTVEEIMDTLSENLERLQPSYVQPNLDVSNSSHETRIAAVHLPRIDIPKFAGEITKWENFRDIFESLVASRTDLSNVQKLHYLKANLTSEASLILTNTQITDANYATAWELLKKRYDNPRAIVNAHLQTFVDLPSVNSHALCDLKILRDKSNDIYTALLNLKRPVDQWEDLMVFIIVSKLDKTTRRDWELTLGDDVDIPSFAKLDGFLTSRIRALEAINPSGLINKSEAKKGNKQGNVKSHQVSANQGTCVGCEGNHPLHQCKVFIKLSVPQRIELLKQHKCCFNCLRKGHFPRECKSKNVCTICKQRHHSLIHRDQNAVKTDPSTSPSTSVQPSCNPSIIRAGESELVSGESIASNNFSHQSIKSTLLPTAMVLLRSSTGRSVCVRALLDQGSQATFISESVAQLIKADREPVSISVSGVGGNQAGTVKTVAKLSVEPCSRTGPVIPIKALVMSKLTAYVPLP</sequence>
<dbReference type="InterPro" id="IPR001878">
    <property type="entry name" value="Znf_CCHC"/>
</dbReference>
<accession>A0A0J7JYA8</accession>
<evidence type="ECO:0000313" key="5">
    <source>
        <dbReference type="EMBL" id="KMQ83158.1"/>
    </source>
</evidence>
<evidence type="ECO:0000259" key="4">
    <source>
        <dbReference type="PROSITE" id="PS50175"/>
    </source>
</evidence>
<evidence type="ECO:0000256" key="1">
    <source>
        <dbReference type="PROSITE-ProRule" id="PRU00047"/>
    </source>
</evidence>
<dbReference type="EMBL" id="LBMM01021022">
    <property type="protein sequence ID" value="KMQ83158.1"/>
    <property type="molecule type" value="Genomic_DNA"/>
</dbReference>
<feature type="region of interest" description="Disordered" evidence="2">
    <location>
        <begin position="402"/>
        <end position="422"/>
    </location>
</feature>
<name>A0A0J7JYA8_LASNI</name>
<keyword evidence="1" id="KW-0862">Zinc</keyword>
<dbReference type="GO" id="GO:0008270">
    <property type="term" value="F:zinc ion binding"/>
    <property type="evidence" value="ECO:0007669"/>
    <property type="project" value="UniProtKB-KW"/>
</dbReference>
<dbReference type="OrthoDB" id="7555193at2759"/>
<dbReference type="GO" id="GO:0003676">
    <property type="term" value="F:nucleic acid binding"/>
    <property type="evidence" value="ECO:0007669"/>
    <property type="project" value="InterPro"/>
</dbReference>
<proteinExistence type="predicted"/>
<feature type="non-terminal residue" evidence="5">
    <location>
        <position position="550"/>
    </location>
</feature>
<dbReference type="InterPro" id="IPR001995">
    <property type="entry name" value="Peptidase_A2_cat"/>
</dbReference>
<feature type="domain" description="CCHC-type" evidence="3">
    <location>
        <begin position="369"/>
        <end position="384"/>
    </location>
</feature>
<evidence type="ECO:0000313" key="6">
    <source>
        <dbReference type="Proteomes" id="UP000036403"/>
    </source>
</evidence>
<feature type="domain" description="Peptidase A2" evidence="4">
    <location>
        <begin position="472"/>
        <end position="509"/>
    </location>
</feature>
<evidence type="ECO:0008006" key="7">
    <source>
        <dbReference type="Google" id="ProtNLM"/>
    </source>
</evidence>
<comment type="caution">
    <text evidence="5">The sequence shown here is derived from an EMBL/GenBank/DDBJ whole genome shotgun (WGS) entry which is preliminary data.</text>
</comment>
<keyword evidence="1" id="KW-0479">Metal-binding</keyword>
<dbReference type="Proteomes" id="UP000036403">
    <property type="component" value="Unassembled WGS sequence"/>
</dbReference>
<dbReference type="STRING" id="67767.A0A0J7JYA8"/>
<evidence type="ECO:0000256" key="2">
    <source>
        <dbReference type="SAM" id="MobiDB-lite"/>
    </source>
</evidence>
<keyword evidence="1" id="KW-0863">Zinc-finger</keyword>
<dbReference type="PaxDb" id="67767-A0A0J7JYA8"/>